<name>A0ABW5DAG6_9BACT</name>
<dbReference type="InterPro" id="IPR029063">
    <property type="entry name" value="SAM-dependent_MTases_sf"/>
</dbReference>
<sequence length="188" mass="20305">MFPPRPTQLLHLLLKSQLNEDDVVIDATAGNGHDTLFLAQAVGPRGRVIAVDIQEQAIRSTESRLQDAGFINNVDLYVMSHSRLSELVTASSVACIMFNLGYLPGADHHLITTEAETLKALSSSLVLLKPGGILTVVCYPGHPGGETEALSVKTFLEQQSNLRTASYGMIGTKAPSPFFLISKKMTEL</sequence>
<reference evidence="2" key="1">
    <citation type="journal article" date="2019" name="Int. J. Syst. Evol. Microbiol.">
        <title>The Global Catalogue of Microorganisms (GCM) 10K type strain sequencing project: providing services to taxonomists for standard genome sequencing and annotation.</title>
        <authorList>
            <consortium name="The Broad Institute Genomics Platform"/>
            <consortium name="The Broad Institute Genome Sequencing Center for Infectious Disease"/>
            <person name="Wu L."/>
            <person name="Ma J."/>
        </authorList>
    </citation>
    <scope>NUCLEOTIDE SEQUENCE [LARGE SCALE GENOMIC DNA]</scope>
    <source>
        <strain evidence="2">CGMCC 4.7106</strain>
    </source>
</reference>
<keyword evidence="2" id="KW-1185">Reference proteome</keyword>
<dbReference type="Gene3D" id="3.40.50.150">
    <property type="entry name" value="Vaccinia Virus protein VP39"/>
    <property type="match status" value="1"/>
</dbReference>
<dbReference type="GO" id="GO:0032259">
    <property type="term" value="P:methylation"/>
    <property type="evidence" value="ECO:0007669"/>
    <property type="project" value="UniProtKB-KW"/>
</dbReference>
<evidence type="ECO:0000313" key="1">
    <source>
        <dbReference type="EMBL" id="MFD2257463.1"/>
    </source>
</evidence>
<keyword evidence="1" id="KW-0808">Transferase</keyword>
<comment type="caution">
    <text evidence="1">The sequence shown here is derived from an EMBL/GenBank/DDBJ whole genome shotgun (WGS) entry which is preliminary data.</text>
</comment>
<dbReference type="CDD" id="cd02440">
    <property type="entry name" value="AdoMet_MTases"/>
    <property type="match status" value="1"/>
</dbReference>
<gene>
    <name evidence="1" type="ORF">ACFSSA_12335</name>
</gene>
<dbReference type="PANTHER" id="PTHR35276:SF1">
    <property type="entry name" value="TRNA (MNM(5)S(2)U34)-METHYLTRANSFERASE, CHLOROPLASTIC"/>
    <property type="match status" value="1"/>
</dbReference>
<dbReference type="EMBL" id="JBHUIT010000031">
    <property type="protein sequence ID" value="MFD2257463.1"/>
    <property type="molecule type" value="Genomic_DNA"/>
</dbReference>
<protein>
    <submittedName>
        <fullName evidence="1">Class I SAM-dependent methyltransferase</fullName>
    </submittedName>
</protein>
<dbReference type="PANTHER" id="PTHR35276">
    <property type="entry name" value="S-ADENOSYL-L-METHIONINE-DEPENDENT METHYLTRANSFERASES SUPERFAMILY PROTEIN"/>
    <property type="match status" value="1"/>
</dbReference>
<dbReference type="SUPFAM" id="SSF53335">
    <property type="entry name" value="S-adenosyl-L-methionine-dependent methyltransferases"/>
    <property type="match status" value="1"/>
</dbReference>
<keyword evidence="1" id="KW-0489">Methyltransferase</keyword>
<evidence type="ECO:0000313" key="2">
    <source>
        <dbReference type="Proteomes" id="UP001597375"/>
    </source>
</evidence>
<proteinExistence type="predicted"/>
<organism evidence="1 2">
    <name type="scientific">Luteolibacter algae</name>
    <dbReference type="NCBI Taxonomy" id="454151"/>
    <lineage>
        <taxon>Bacteria</taxon>
        <taxon>Pseudomonadati</taxon>
        <taxon>Verrucomicrobiota</taxon>
        <taxon>Verrucomicrobiia</taxon>
        <taxon>Verrucomicrobiales</taxon>
        <taxon>Verrucomicrobiaceae</taxon>
        <taxon>Luteolibacter</taxon>
    </lineage>
</organism>
<dbReference type="RefSeq" id="WP_386820761.1">
    <property type="nucleotide sequence ID" value="NZ_JBHUIT010000031.1"/>
</dbReference>
<dbReference type="GO" id="GO:0008168">
    <property type="term" value="F:methyltransferase activity"/>
    <property type="evidence" value="ECO:0007669"/>
    <property type="project" value="UniProtKB-KW"/>
</dbReference>
<accession>A0ABW5DAG6</accession>
<dbReference type="Proteomes" id="UP001597375">
    <property type="component" value="Unassembled WGS sequence"/>
</dbReference>
<dbReference type="Pfam" id="PF06962">
    <property type="entry name" value="rRNA_methylase"/>
    <property type="match status" value="1"/>
</dbReference>
<dbReference type="InterPro" id="IPR010719">
    <property type="entry name" value="MnmM_MeTrfase"/>
</dbReference>